<keyword evidence="7 8" id="KW-0472">Membrane</keyword>
<keyword evidence="3" id="KW-0813">Transport</keyword>
<dbReference type="OrthoDB" id="554695at2"/>
<keyword evidence="4 8" id="KW-1003">Cell membrane</keyword>
<evidence type="ECO:0000256" key="7">
    <source>
        <dbReference type="ARBA" id="ARBA00023136"/>
    </source>
</evidence>
<dbReference type="Proteomes" id="UP000029629">
    <property type="component" value="Unassembled WGS sequence"/>
</dbReference>
<feature type="transmembrane region" description="Helical" evidence="8">
    <location>
        <begin position="190"/>
        <end position="212"/>
    </location>
</feature>
<evidence type="ECO:0000256" key="2">
    <source>
        <dbReference type="ARBA" id="ARBA00009142"/>
    </source>
</evidence>
<dbReference type="AlphaFoldDB" id="A0A096AE55"/>
<dbReference type="Pfam" id="PF01925">
    <property type="entry name" value="TauE"/>
    <property type="match status" value="1"/>
</dbReference>
<accession>A0A096AE55</accession>
<dbReference type="InterPro" id="IPR002781">
    <property type="entry name" value="TM_pro_TauE-like"/>
</dbReference>
<feature type="transmembrane region" description="Helical" evidence="8">
    <location>
        <begin position="102"/>
        <end position="121"/>
    </location>
</feature>
<dbReference type="RefSeq" id="WP_036560202.1">
    <property type="nucleotide sequence ID" value="NZ_JRNI01000044.1"/>
</dbReference>
<keyword evidence="10" id="KW-1185">Reference proteome</keyword>
<keyword evidence="5 8" id="KW-0812">Transmembrane</keyword>
<evidence type="ECO:0000256" key="8">
    <source>
        <dbReference type="RuleBase" id="RU363041"/>
    </source>
</evidence>
<protein>
    <recommendedName>
        <fullName evidence="8">Probable membrane transporter protein</fullName>
    </recommendedName>
</protein>
<feature type="transmembrane region" description="Helical" evidence="8">
    <location>
        <begin position="80"/>
        <end position="96"/>
    </location>
</feature>
<evidence type="ECO:0000256" key="6">
    <source>
        <dbReference type="ARBA" id="ARBA00022989"/>
    </source>
</evidence>
<feature type="transmembrane region" description="Helical" evidence="8">
    <location>
        <begin position="232"/>
        <end position="250"/>
    </location>
</feature>
<reference evidence="9 10" key="1">
    <citation type="submission" date="2014-07" db="EMBL/GenBank/DDBJ databases">
        <authorList>
            <person name="McCorrison J."/>
            <person name="Sanka R."/>
            <person name="Torralba M."/>
            <person name="Gillis M."/>
            <person name="Haft D.H."/>
            <person name="Methe B."/>
            <person name="Sutton G."/>
            <person name="Nelson K.E."/>
        </authorList>
    </citation>
    <scope>NUCLEOTIDE SEQUENCE [LARGE SCALE GENOMIC DNA]</scope>
    <source>
        <strain evidence="9 10">DNF00040</strain>
    </source>
</reference>
<evidence type="ECO:0000256" key="4">
    <source>
        <dbReference type="ARBA" id="ARBA00022475"/>
    </source>
</evidence>
<gene>
    <name evidence="9" type="ORF">HMPREF2130_09065</name>
</gene>
<dbReference type="EMBL" id="JRNI01000044">
    <property type="protein sequence ID" value="KGF29002.1"/>
    <property type="molecule type" value="Genomic_DNA"/>
</dbReference>
<dbReference type="PANTHER" id="PTHR30269">
    <property type="entry name" value="TRANSMEMBRANE PROTEIN YFCA"/>
    <property type="match status" value="1"/>
</dbReference>
<dbReference type="InterPro" id="IPR052017">
    <property type="entry name" value="TSUP"/>
</dbReference>
<evidence type="ECO:0000313" key="10">
    <source>
        <dbReference type="Proteomes" id="UP000029629"/>
    </source>
</evidence>
<evidence type="ECO:0000256" key="1">
    <source>
        <dbReference type="ARBA" id="ARBA00004651"/>
    </source>
</evidence>
<organism evidence="9 10">
    <name type="scientific">Oligella urethralis DNF00040</name>
    <dbReference type="NCBI Taxonomy" id="1401065"/>
    <lineage>
        <taxon>Bacteria</taxon>
        <taxon>Pseudomonadati</taxon>
        <taxon>Pseudomonadota</taxon>
        <taxon>Betaproteobacteria</taxon>
        <taxon>Burkholderiales</taxon>
        <taxon>Alcaligenaceae</taxon>
        <taxon>Oligella</taxon>
    </lineage>
</organism>
<proteinExistence type="inferred from homology"/>
<dbReference type="eggNOG" id="COG0730">
    <property type="taxonomic scope" value="Bacteria"/>
</dbReference>
<comment type="subcellular location">
    <subcellularLocation>
        <location evidence="1 8">Cell membrane</location>
        <topology evidence="1 8">Multi-pass membrane protein</topology>
    </subcellularLocation>
</comment>
<keyword evidence="6 8" id="KW-1133">Transmembrane helix</keyword>
<evidence type="ECO:0000256" key="5">
    <source>
        <dbReference type="ARBA" id="ARBA00022692"/>
    </source>
</evidence>
<evidence type="ECO:0000256" key="3">
    <source>
        <dbReference type="ARBA" id="ARBA00022448"/>
    </source>
</evidence>
<comment type="similarity">
    <text evidence="2 8">Belongs to the 4-toluene sulfonate uptake permease (TSUP) (TC 2.A.102) family.</text>
</comment>
<dbReference type="PANTHER" id="PTHR30269:SF0">
    <property type="entry name" value="MEMBRANE TRANSPORTER PROTEIN YFCA-RELATED"/>
    <property type="match status" value="1"/>
</dbReference>
<comment type="caution">
    <text evidence="9">The sequence shown here is derived from an EMBL/GenBank/DDBJ whole genome shotgun (WGS) entry which is preliminary data.</text>
</comment>
<dbReference type="GO" id="GO:0005886">
    <property type="term" value="C:plasma membrane"/>
    <property type="evidence" value="ECO:0007669"/>
    <property type="project" value="UniProtKB-SubCell"/>
</dbReference>
<name>A0A096AE55_9BURK</name>
<sequence length="253" mass="26974">MDFVLSWEVLLLLFALAMLAGFVDTLAGGGGLITVPVLLLSGLPPIHALATNKIQSAFGTMIATGNMLRSRLIQFETIRFPFMMSLIGSALGTLLVQQLNVAVLDIVIPIVLVLIGLYFLLAKGAGAVERKPRMAERPFNLSVVPIIGFYDGLFGPGTGSFFSLANVALCGEKIIQATARAKAFNFASNIASAVVFIVGGKVVWSVGIAMMIGQVIGATLGSKVMISHGAKIIRPIIVSVCFLMVLRYLWDKF</sequence>
<evidence type="ECO:0000313" key="9">
    <source>
        <dbReference type="EMBL" id="KGF29002.1"/>
    </source>
</evidence>